<evidence type="ECO:0000256" key="2">
    <source>
        <dbReference type="ARBA" id="ARBA00023235"/>
    </source>
</evidence>
<accession>A0A414Y389</accession>
<evidence type="ECO:0000313" key="8">
    <source>
        <dbReference type="Proteomes" id="UP000283732"/>
    </source>
</evidence>
<dbReference type="Gene3D" id="3.10.290.10">
    <property type="entry name" value="RNA-binding S4 domain"/>
    <property type="match status" value="1"/>
</dbReference>
<dbReference type="CDD" id="cd00165">
    <property type="entry name" value="S4"/>
    <property type="match status" value="1"/>
</dbReference>
<evidence type="ECO:0000313" key="7">
    <source>
        <dbReference type="EMBL" id="RHH80632.1"/>
    </source>
</evidence>
<dbReference type="RefSeq" id="WP_005645628.1">
    <property type="nucleotide sequence ID" value="NZ_JAQEXX010000007.1"/>
</dbReference>
<comment type="caution">
    <text evidence="7">The sequence shown here is derived from an EMBL/GenBank/DDBJ whole genome shotgun (WGS) entry which is preliminary data.</text>
</comment>
<feature type="compositionally biased region" description="Low complexity" evidence="4">
    <location>
        <begin position="89"/>
        <end position="104"/>
    </location>
</feature>
<name>A0A414Y389_9BACT</name>
<dbReference type="GO" id="GO:0120159">
    <property type="term" value="F:rRNA pseudouridine synthase activity"/>
    <property type="evidence" value="ECO:0007669"/>
    <property type="project" value="UniProtKB-ARBA"/>
</dbReference>
<dbReference type="SUPFAM" id="SSF55174">
    <property type="entry name" value="Alpha-L RNA-binding motif"/>
    <property type="match status" value="1"/>
</dbReference>
<dbReference type="EMBL" id="QRKC01000001">
    <property type="protein sequence ID" value="RHH80632.1"/>
    <property type="molecule type" value="Genomic_DNA"/>
</dbReference>
<dbReference type="InterPro" id="IPR002942">
    <property type="entry name" value="S4_RNA-bd"/>
</dbReference>
<gene>
    <name evidence="7" type="ORF">DW191_06050</name>
    <name evidence="6" type="ORF">DW986_13475</name>
</gene>
<sequence length="201" mass="21776">MEVRLNKLISDSGLCSRREADKFIEEGRVTVNGSLPHVGQKVTEADIVMLDDIQIKIGKHTGKQTSSARINIQELELAGQEKKAKKTKPSSTATSEKKTTSPAAGSKGLRPGKYVKYNKYAAARHAARNGESTKKETKVTDIGKEVLKEALRPKFGKSLGRSAVAQRLASSPKSAALRKTSKNNPLNKAKRAAARNKPKGE</sequence>
<dbReference type="GO" id="GO:0003723">
    <property type="term" value="F:RNA binding"/>
    <property type="evidence" value="ECO:0007669"/>
    <property type="project" value="UniProtKB-KW"/>
</dbReference>
<dbReference type="EMBL" id="QSEF01000019">
    <property type="protein sequence ID" value="RGZ46076.1"/>
    <property type="molecule type" value="Genomic_DNA"/>
</dbReference>
<evidence type="ECO:0000259" key="5">
    <source>
        <dbReference type="SMART" id="SM00363"/>
    </source>
</evidence>
<dbReference type="Proteomes" id="UP000283732">
    <property type="component" value="Unassembled WGS sequence"/>
</dbReference>
<dbReference type="GO" id="GO:0000455">
    <property type="term" value="P:enzyme-directed rRNA pseudouridine synthesis"/>
    <property type="evidence" value="ECO:0007669"/>
    <property type="project" value="UniProtKB-ARBA"/>
</dbReference>
<reference evidence="8 9" key="1">
    <citation type="submission" date="2018-08" db="EMBL/GenBank/DDBJ databases">
        <title>A genome reference for cultivated species of the human gut microbiota.</title>
        <authorList>
            <person name="Zou Y."/>
            <person name="Xue W."/>
            <person name="Luo G."/>
        </authorList>
    </citation>
    <scope>NUCLEOTIDE SEQUENCE [LARGE SCALE GENOMIC DNA]</scope>
    <source>
        <strain evidence="7 8">AM16-50</strain>
        <strain evidence="6 9">AM50-15</strain>
    </source>
</reference>
<evidence type="ECO:0000256" key="4">
    <source>
        <dbReference type="SAM" id="MobiDB-lite"/>
    </source>
</evidence>
<evidence type="ECO:0000256" key="3">
    <source>
        <dbReference type="PROSITE-ProRule" id="PRU00182"/>
    </source>
</evidence>
<dbReference type="SMART" id="SM00363">
    <property type="entry name" value="S4"/>
    <property type="match status" value="1"/>
</dbReference>
<feature type="domain" description="RNA-binding S4" evidence="5">
    <location>
        <begin position="3"/>
        <end position="63"/>
    </location>
</feature>
<keyword evidence="2" id="KW-0413">Isomerase</keyword>
<dbReference type="Proteomes" id="UP000285173">
    <property type="component" value="Unassembled WGS sequence"/>
</dbReference>
<feature type="region of interest" description="Disordered" evidence="4">
    <location>
        <begin position="154"/>
        <end position="201"/>
    </location>
</feature>
<feature type="compositionally biased region" description="Basic residues" evidence="4">
    <location>
        <begin position="188"/>
        <end position="201"/>
    </location>
</feature>
<organism evidence="7 8">
    <name type="scientific">Parabacteroides merdae</name>
    <dbReference type="NCBI Taxonomy" id="46503"/>
    <lineage>
        <taxon>Bacteria</taxon>
        <taxon>Pseudomonadati</taxon>
        <taxon>Bacteroidota</taxon>
        <taxon>Bacteroidia</taxon>
        <taxon>Bacteroidales</taxon>
        <taxon>Tannerellaceae</taxon>
        <taxon>Parabacteroides</taxon>
    </lineage>
</organism>
<dbReference type="FunFam" id="3.10.290.10:FF:000003">
    <property type="entry name" value="Pseudouridine synthase"/>
    <property type="match status" value="1"/>
</dbReference>
<dbReference type="InterPro" id="IPR036986">
    <property type="entry name" value="S4_RNA-bd_sf"/>
</dbReference>
<evidence type="ECO:0000256" key="1">
    <source>
        <dbReference type="ARBA" id="ARBA00008348"/>
    </source>
</evidence>
<protein>
    <submittedName>
        <fullName evidence="7">Pseudouridine synthase</fullName>
    </submittedName>
</protein>
<proteinExistence type="inferred from homology"/>
<keyword evidence="3" id="KW-0694">RNA-binding</keyword>
<dbReference type="Pfam" id="PF01479">
    <property type="entry name" value="S4"/>
    <property type="match status" value="1"/>
</dbReference>
<dbReference type="AlphaFoldDB" id="A0A414Y389"/>
<dbReference type="PROSITE" id="PS50889">
    <property type="entry name" value="S4"/>
    <property type="match status" value="1"/>
</dbReference>
<comment type="similarity">
    <text evidence="1">Belongs to the pseudouridine synthase RsuA family.</text>
</comment>
<feature type="region of interest" description="Disordered" evidence="4">
    <location>
        <begin position="79"/>
        <end position="111"/>
    </location>
</feature>
<evidence type="ECO:0000313" key="9">
    <source>
        <dbReference type="Proteomes" id="UP000285173"/>
    </source>
</evidence>
<evidence type="ECO:0000313" key="6">
    <source>
        <dbReference type="EMBL" id="RGZ46076.1"/>
    </source>
</evidence>